<organism evidence="7 8">
    <name type="scientific">Hesseltinella vesiculosa</name>
    <dbReference type="NCBI Taxonomy" id="101127"/>
    <lineage>
        <taxon>Eukaryota</taxon>
        <taxon>Fungi</taxon>
        <taxon>Fungi incertae sedis</taxon>
        <taxon>Mucoromycota</taxon>
        <taxon>Mucoromycotina</taxon>
        <taxon>Mucoromycetes</taxon>
        <taxon>Mucorales</taxon>
        <taxon>Cunninghamellaceae</taxon>
        <taxon>Hesseltinella</taxon>
    </lineage>
</organism>
<feature type="domain" description="Phosphoribulokinase/uridine kinase" evidence="6">
    <location>
        <begin position="23"/>
        <end position="214"/>
    </location>
</feature>
<evidence type="ECO:0000313" key="7">
    <source>
        <dbReference type="EMBL" id="ORX59533.1"/>
    </source>
</evidence>
<accession>A0A1X2GR15</accession>
<keyword evidence="8" id="KW-1185">Reference proteome</keyword>
<dbReference type="Pfam" id="PF00485">
    <property type="entry name" value="PRK"/>
    <property type="match status" value="1"/>
</dbReference>
<evidence type="ECO:0000256" key="2">
    <source>
        <dbReference type="ARBA" id="ARBA00012137"/>
    </source>
</evidence>
<evidence type="ECO:0000256" key="5">
    <source>
        <dbReference type="ARBA" id="ARBA00022777"/>
    </source>
</evidence>
<dbReference type="InterPro" id="IPR006083">
    <property type="entry name" value="PRK/URK"/>
</dbReference>
<evidence type="ECO:0000256" key="3">
    <source>
        <dbReference type="ARBA" id="ARBA00022679"/>
    </source>
</evidence>
<keyword evidence="3" id="KW-0808">Transferase</keyword>
<name>A0A1X2GR15_9FUNG</name>
<keyword evidence="7" id="KW-0378">Hydrolase</keyword>
<dbReference type="PANTHER" id="PTHR10285">
    <property type="entry name" value="URIDINE KINASE"/>
    <property type="match status" value="1"/>
</dbReference>
<evidence type="ECO:0000259" key="6">
    <source>
        <dbReference type="Pfam" id="PF00485"/>
    </source>
</evidence>
<proteinExistence type="predicted"/>
<dbReference type="AlphaFoldDB" id="A0A1X2GR15"/>
<dbReference type="UniPathway" id="UPA00574">
    <property type="reaction ID" value="UER00637"/>
</dbReference>
<dbReference type="InterPro" id="IPR027417">
    <property type="entry name" value="P-loop_NTPase"/>
</dbReference>
<evidence type="ECO:0000313" key="8">
    <source>
        <dbReference type="Proteomes" id="UP000242146"/>
    </source>
</evidence>
<dbReference type="SUPFAM" id="SSF52540">
    <property type="entry name" value="P-loop containing nucleoside triphosphate hydrolases"/>
    <property type="match status" value="1"/>
</dbReference>
<sequence length="272" mass="30702">MSIDASAFKDPSLFMLSLKTPMIVGIAGGAQAGKFLMCKHLKDRLANYPKTRVVILSMTDFYRDLTKEEHDLFESGELNLDHPNMFDFDSMETTLKNLLKNEPVTVPQWDHRSHSLACKQTMQPADVILVEGTLALYPKSLRDLMFMKVFIDVDSDQRLTRRTQHLVTGEGRVVSLNQMLSEYVNFVKPMFDEFVLPTKKYADIVIPRGVENLVALQVLENHLEDHLKKRAKLSIDTQSVGCHANPPSATTPSIRSDVLAQSAQSPFKNIPQ</sequence>
<dbReference type="Gene3D" id="3.40.50.300">
    <property type="entry name" value="P-loop containing nucleotide triphosphate hydrolases"/>
    <property type="match status" value="1"/>
</dbReference>
<dbReference type="GO" id="GO:0016787">
    <property type="term" value="F:hydrolase activity"/>
    <property type="evidence" value="ECO:0007669"/>
    <property type="project" value="UniProtKB-KW"/>
</dbReference>
<dbReference type="GO" id="GO:0005524">
    <property type="term" value="F:ATP binding"/>
    <property type="evidence" value="ECO:0007669"/>
    <property type="project" value="InterPro"/>
</dbReference>
<evidence type="ECO:0000256" key="4">
    <source>
        <dbReference type="ARBA" id="ARBA00022741"/>
    </source>
</evidence>
<keyword evidence="5" id="KW-0418">Kinase</keyword>
<dbReference type="EMBL" id="MCGT01000005">
    <property type="protein sequence ID" value="ORX59533.1"/>
    <property type="molecule type" value="Genomic_DNA"/>
</dbReference>
<dbReference type="GO" id="GO:0044206">
    <property type="term" value="P:UMP salvage"/>
    <property type="evidence" value="ECO:0007669"/>
    <property type="project" value="UniProtKB-UniPathway"/>
</dbReference>
<dbReference type="EC" id="2.7.1.48" evidence="2"/>
<comment type="caution">
    <text evidence="7">The sequence shown here is derived from an EMBL/GenBank/DDBJ whole genome shotgun (WGS) entry which is preliminary data.</text>
</comment>
<dbReference type="PRINTS" id="PR00988">
    <property type="entry name" value="URIDINKINASE"/>
</dbReference>
<keyword evidence="4" id="KW-0547">Nucleotide-binding</keyword>
<dbReference type="Proteomes" id="UP000242146">
    <property type="component" value="Unassembled WGS sequence"/>
</dbReference>
<reference evidence="7 8" key="1">
    <citation type="submission" date="2016-07" db="EMBL/GenBank/DDBJ databases">
        <title>Pervasive Adenine N6-methylation of Active Genes in Fungi.</title>
        <authorList>
            <consortium name="DOE Joint Genome Institute"/>
            <person name="Mondo S.J."/>
            <person name="Dannebaum R.O."/>
            <person name="Kuo R.C."/>
            <person name="Labutti K."/>
            <person name="Haridas S."/>
            <person name="Kuo A."/>
            <person name="Salamov A."/>
            <person name="Ahrendt S.R."/>
            <person name="Lipzen A."/>
            <person name="Sullivan W."/>
            <person name="Andreopoulos W.B."/>
            <person name="Clum A."/>
            <person name="Lindquist E."/>
            <person name="Daum C."/>
            <person name="Ramamoorthy G.K."/>
            <person name="Gryganskyi A."/>
            <person name="Culley D."/>
            <person name="Magnuson J.K."/>
            <person name="James T.Y."/>
            <person name="O'Malley M.A."/>
            <person name="Stajich J.E."/>
            <person name="Spatafora J.W."/>
            <person name="Visel A."/>
            <person name="Grigoriev I.V."/>
        </authorList>
    </citation>
    <scope>NUCLEOTIDE SEQUENCE [LARGE SCALE GENOMIC DNA]</scope>
    <source>
        <strain evidence="7 8">NRRL 3301</strain>
    </source>
</reference>
<comment type="pathway">
    <text evidence="1">Pyrimidine metabolism; UMP biosynthesis via salvage pathway; UMP from uridine: step 1/1.</text>
</comment>
<gene>
    <name evidence="7" type="ORF">DM01DRAFT_1332998</name>
</gene>
<dbReference type="CDD" id="cd02023">
    <property type="entry name" value="UMPK"/>
    <property type="match status" value="1"/>
</dbReference>
<dbReference type="InterPro" id="IPR000764">
    <property type="entry name" value="Uridine_kinase-like"/>
</dbReference>
<dbReference type="GO" id="GO:0004849">
    <property type="term" value="F:uridine kinase activity"/>
    <property type="evidence" value="ECO:0007669"/>
    <property type="project" value="UniProtKB-EC"/>
</dbReference>
<dbReference type="STRING" id="101127.A0A1X2GR15"/>
<dbReference type="OrthoDB" id="738517at2759"/>
<protein>
    <recommendedName>
        <fullName evidence="2">uridine/cytidine kinase</fullName>
        <ecNumber evidence="2">2.7.1.48</ecNumber>
    </recommendedName>
</protein>
<evidence type="ECO:0000256" key="1">
    <source>
        <dbReference type="ARBA" id="ARBA00004690"/>
    </source>
</evidence>